<feature type="non-terminal residue" evidence="2">
    <location>
        <position position="1"/>
    </location>
</feature>
<accession>A0AAI9XUS1</accession>
<proteinExistence type="predicted"/>
<protein>
    <submittedName>
        <fullName evidence="2">Uncharacterized protein</fullName>
    </submittedName>
</protein>
<evidence type="ECO:0000256" key="1">
    <source>
        <dbReference type="SAM" id="MobiDB-lite"/>
    </source>
</evidence>
<dbReference type="AlphaFoldDB" id="A0AAI9XUS1"/>
<dbReference type="Proteomes" id="UP001239795">
    <property type="component" value="Unassembled WGS sequence"/>
</dbReference>
<sequence>IDTPSHLLNGYVELWRCLKWPADPGHALFRGARIFICRTGTFELAKGLIPSTFDNGMFRVPNFFHCRGVDRFHLQLNEVLLLQQLTIDPLDIPCSASPHPLVIPKPFPRRRSRTKCIKPAVPCPRHHGTNSTWHPESDNCDRRSSNPPSSGHSLQLPFIPNPQFDFAWPFPPSIATVTSTVGVPRLFRSMPRGCVRLV</sequence>
<comment type="caution">
    <text evidence="2">The sequence shown here is derived from an EMBL/GenBank/DDBJ whole genome shotgun (WGS) entry which is preliminary data.</text>
</comment>
<keyword evidence="3" id="KW-1185">Reference proteome</keyword>
<evidence type="ECO:0000313" key="2">
    <source>
        <dbReference type="EMBL" id="KAK1460919.1"/>
    </source>
</evidence>
<reference evidence="2 3" key="1">
    <citation type="submission" date="2016-10" db="EMBL/GenBank/DDBJ databases">
        <title>The genome sequence of Colletotrichum fioriniae PJ7.</title>
        <authorList>
            <person name="Baroncelli R."/>
        </authorList>
    </citation>
    <scope>NUCLEOTIDE SEQUENCE [LARGE SCALE GENOMIC DNA]</scope>
    <source>
        <strain evidence="2">Col 31</strain>
    </source>
</reference>
<gene>
    <name evidence="2" type="ORF">CMEL01_15216</name>
</gene>
<feature type="compositionally biased region" description="Basic and acidic residues" evidence="1">
    <location>
        <begin position="135"/>
        <end position="144"/>
    </location>
</feature>
<evidence type="ECO:0000313" key="3">
    <source>
        <dbReference type="Proteomes" id="UP001239795"/>
    </source>
</evidence>
<feature type="region of interest" description="Disordered" evidence="1">
    <location>
        <begin position="126"/>
        <end position="154"/>
    </location>
</feature>
<name>A0AAI9XUS1_9PEZI</name>
<dbReference type="EMBL" id="MLGG01000012">
    <property type="protein sequence ID" value="KAK1460919.1"/>
    <property type="molecule type" value="Genomic_DNA"/>
</dbReference>
<organism evidence="2 3">
    <name type="scientific">Colletotrichum melonis</name>
    <dbReference type="NCBI Taxonomy" id="1209925"/>
    <lineage>
        <taxon>Eukaryota</taxon>
        <taxon>Fungi</taxon>
        <taxon>Dikarya</taxon>
        <taxon>Ascomycota</taxon>
        <taxon>Pezizomycotina</taxon>
        <taxon>Sordariomycetes</taxon>
        <taxon>Hypocreomycetidae</taxon>
        <taxon>Glomerellales</taxon>
        <taxon>Glomerellaceae</taxon>
        <taxon>Colletotrichum</taxon>
        <taxon>Colletotrichum acutatum species complex</taxon>
    </lineage>
</organism>